<name>A0A9X3CPS4_9VIBR</name>
<evidence type="ECO:0000313" key="3">
    <source>
        <dbReference type="Proteomes" id="UP001155587"/>
    </source>
</evidence>
<reference evidence="2" key="1">
    <citation type="submission" date="2022-02" db="EMBL/GenBank/DDBJ databases">
        <title>Vibrio sp. nov, a new bacterium isolated from seawater.</title>
        <authorList>
            <person name="Yuan Y."/>
        </authorList>
    </citation>
    <scope>NUCLEOTIDE SEQUENCE</scope>
    <source>
        <strain evidence="2">ZSDZ65</strain>
    </source>
</reference>
<accession>A0A9X3CPS4</accession>
<comment type="caution">
    <text evidence="2">The sequence shown here is derived from an EMBL/GenBank/DDBJ whole genome shotgun (WGS) entry which is preliminary data.</text>
</comment>
<gene>
    <name evidence="2" type="ORF">MD535_15940</name>
</gene>
<dbReference type="AlphaFoldDB" id="A0A9X3CPS4"/>
<organism evidence="2 3">
    <name type="scientific">Vibrio qingdaonensis</name>
    <dbReference type="NCBI Taxonomy" id="2829491"/>
    <lineage>
        <taxon>Bacteria</taxon>
        <taxon>Pseudomonadati</taxon>
        <taxon>Pseudomonadota</taxon>
        <taxon>Gammaproteobacteria</taxon>
        <taxon>Vibrionales</taxon>
        <taxon>Vibrionaceae</taxon>
        <taxon>Vibrio</taxon>
    </lineage>
</organism>
<dbReference type="RefSeq" id="WP_265676023.1">
    <property type="nucleotide sequence ID" value="NZ_JAKRRY010000022.1"/>
</dbReference>
<keyword evidence="3" id="KW-1185">Reference proteome</keyword>
<dbReference type="EMBL" id="JAKRRY010000022">
    <property type="protein sequence ID" value="MCW8347492.1"/>
    <property type="molecule type" value="Genomic_DNA"/>
</dbReference>
<sequence>MKYTTLATITAIALCSNSVLAETSGLNDGFQGTWFSHVNTPHGFATPLPKAAGNWEVKGLIKPTFISNAVDGSDKGAAIKAKVQVNGNYEFTENFRFITEAWVTGDFEQNKMHWERDYNTPVLNQDPIYFEQLQIGFEHKTLGALTVGKQVTQWGAGTIFDQYNMFGLTELQLNAKNDGTKIFYHNKWNNKWLVRGVYRPESPVYEIHAASPARTEGTWGMTLAYDTFSPYARGFDGWGVYYDVTNEHFATQYGDAPSDSFGTGGAAAGGYQYHNANHENLVHSVSSYIRTGPWYLAGNLTYSNMDDGKSLDDTLENSGFQRAGMVYEDGVGLSATAMARYTFKNGFEPLVSVGNDITGTFAIVDLAYNYSKGLRLFAVTRMATDDQTQFGLGAKMFF</sequence>
<proteinExistence type="predicted"/>
<evidence type="ECO:0000256" key="1">
    <source>
        <dbReference type="SAM" id="SignalP"/>
    </source>
</evidence>
<dbReference type="SUPFAM" id="SSF56935">
    <property type="entry name" value="Porins"/>
    <property type="match status" value="1"/>
</dbReference>
<feature type="chain" id="PRO_5040953569" description="Porin" evidence="1">
    <location>
        <begin position="22"/>
        <end position="398"/>
    </location>
</feature>
<keyword evidence="1" id="KW-0732">Signal</keyword>
<evidence type="ECO:0008006" key="4">
    <source>
        <dbReference type="Google" id="ProtNLM"/>
    </source>
</evidence>
<protein>
    <recommendedName>
        <fullName evidence="4">Porin</fullName>
    </recommendedName>
</protein>
<feature type="signal peptide" evidence="1">
    <location>
        <begin position="1"/>
        <end position="21"/>
    </location>
</feature>
<evidence type="ECO:0000313" key="2">
    <source>
        <dbReference type="EMBL" id="MCW8347492.1"/>
    </source>
</evidence>
<dbReference type="Proteomes" id="UP001155587">
    <property type="component" value="Unassembled WGS sequence"/>
</dbReference>